<evidence type="ECO:0000313" key="2">
    <source>
        <dbReference type="Proteomes" id="UP001629432"/>
    </source>
</evidence>
<dbReference type="SUPFAM" id="SSF53187">
    <property type="entry name" value="Zn-dependent exopeptidases"/>
    <property type="match status" value="1"/>
</dbReference>
<name>A0ABW9E4D3_9BURK</name>
<dbReference type="Gene3D" id="3.40.630.10">
    <property type="entry name" value="Zn peptidases"/>
    <property type="match status" value="1"/>
</dbReference>
<gene>
    <name evidence="1" type="ORF">PQQ63_33640</name>
</gene>
<dbReference type="RefSeq" id="WP_408340214.1">
    <property type="nucleotide sequence ID" value="NZ_JAQQCF010000045.1"/>
</dbReference>
<keyword evidence="2" id="KW-1185">Reference proteome</keyword>
<dbReference type="Pfam" id="PF10994">
    <property type="entry name" value="DUF2817"/>
    <property type="match status" value="1"/>
</dbReference>
<accession>A0ABW9E4D3</accession>
<reference evidence="1 2" key="1">
    <citation type="journal article" date="2024" name="Chem. Sci.">
        <title>Discovery of megapolipeptins by genome mining of a Burkholderiales bacteria collection.</title>
        <authorList>
            <person name="Paulo B.S."/>
            <person name="Recchia M.J.J."/>
            <person name="Lee S."/>
            <person name="Fergusson C.H."/>
            <person name="Romanowski S.B."/>
            <person name="Hernandez A."/>
            <person name="Krull N."/>
            <person name="Liu D.Y."/>
            <person name="Cavanagh H."/>
            <person name="Bos A."/>
            <person name="Gray C.A."/>
            <person name="Murphy B.T."/>
            <person name="Linington R.G."/>
            <person name="Eustaquio A.S."/>
        </authorList>
    </citation>
    <scope>NUCLEOTIDE SEQUENCE [LARGE SCALE GENOMIC DNA]</scope>
    <source>
        <strain evidence="1 2">RL17-338-BIC-A</strain>
    </source>
</reference>
<dbReference type="Proteomes" id="UP001629432">
    <property type="component" value="Unassembled WGS sequence"/>
</dbReference>
<dbReference type="EMBL" id="JAQQCF010000045">
    <property type="protein sequence ID" value="MFM0641643.1"/>
    <property type="molecule type" value="Genomic_DNA"/>
</dbReference>
<organism evidence="1 2">
    <name type="scientific">Paraburkholderia metrosideri</name>
    <dbReference type="NCBI Taxonomy" id="580937"/>
    <lineage>
        <taxon>Bacteria</taxon>
        <taxon>Pseudomonadati</taxon>
        <taxon>Pseudomonadota</taxon>
        <taxon>Betaproteobacteria</taxon>
        <taxon>Burkholderiales</taxon>
        <taxon>Burkholderiaceae</taxon>
        <taxon>Paraburkholderia</taxon>
    </lineage>
</organism>
<evidence type="ECO:0000313" key="1">
    <source>
        <dbReference type="EMBL" id="MFM0641643.1"/>
    </source>
</evidence>
<comment type="caution">
    <text evidence="1">The sequence shown here is derived from an EMBL/GenBank/DDBJ whole genome shotgun (WGS) entry which is preliminary data.</text>
</comment>
<dbReference type="CDD" id="cd06233">
    <property type="entry name" value="M14-like"/>
    <property type="match status" value="1"/>
</dbReference>
<dbReference type="InterPro" id="IPR021259">
    <property type="entry name" value="DUF2817"/>
</dbReference>
<proteinExistence type="predicted"/>
<protein>
    <submittedName>
        <fullName evidence="1">M14 family metallopeptidase</fullName>
    </submittedName>
</protein>
<sequence>MMRGHPAGQLKESHHTMFINESRTLFSRDYAEAREKFCRAATLRGLAIDSTILPLSGASGETLATDVVFDGPRDATRLVILISGVHGVEGYCGSAIQTGVLGLGPVTAPDTAVLHIHAINPYGFSHSRRATQENIDLNRNFVDFSVPLPVNDRYADIHDLLLPPEWPPTDENESTLDILRRQWGMRGYQRAVGLGQYAFEDGIHYGGREPAWSNLTFRQILRKYAQQCRRIGSIDVHTGLGPYAYGERIFACPDEAQTLARARRWWGDCVTSVNLGTSTSIPMTGPIQFGQFEECGQSEQTNICLEFGTHPLSVVLPAMRAEHWLHRHGSADTRQAAAIRQTFKDAFYPQDDNWQSAIWEQGRDVFLQTVDGLQDDTTRAQTV</sequence>